<dbReference type="EMBL" id="JARKIB010000249">
    <property type="protein sequence ID" value="KAJ7719650.1"/>
    <property type="molecule type" value="Genomic_DNA"/>
</dbReference>
<reference evidence="1" key="1">
    <citation type="submission" date="2023-03" db="EMBL/GenBank/DDBJ databases">
        <title>Massive genome expansion in bonnet fungi (Mycena s.s.) driven by repeated elements and novel gene families across ecological guilds.</title>
        <authorList>
            <consortium name="Lawrence Berkeley National Laboratory"/>
            <person name="Harder C.B."/>
            <person name="Miyauchi S."/>
            <person name="Viragh M."/>
            <person name="Kuo A."/>
            <person name="Thoen E."/>
            <person name="Andreopoulos B."/>
            <person name="Lu D."/>
            <person name="Skrede I."/>
            <person name="Drula E."/>
            <person name="Henrissat B."/>
            <person name="Morin E."/>
            <person name="Kohler A."/>
            <person name="Barry K."/>
            <person name="LaButti K."/>
            <person name="Morin E."/>
            <person name="Salamov A."/>
            <person name="Lipzen A."/>
            <person name="Mereny Z."/>
            <person name="Hegedus B."/>
            <person name="Baldrian P."/>
            <person name="Stursova M."/>
            <person name="Weitz H."/>
            <person name="Taylor A."/>
            <person name="Grigoriev I.V."/>
            <person name="Nagy L.G."/>
            <person name="Martin F."/>
            <person name="Kauserud H."/>
        </authorList>
    </citation>
    <scope>NUCLEOTIDE SEQUENCE</scope>
    <source>
        <strain evidence="1">CBHHK182m</strain>
    </source>
</reference>
<accession>A0AAD7HH18</accession>
<comment type="caution">
    <text evidence="1">The sequence shown here is derived from an EMBL/GenBank/DDBJ whole genome shotgun (WGS) entry which is preliminary data.</text>
</comment>
<gene>
    <name evidence="1" type="ORF">B0H16DRAFT_1474789</name>
</gene>
<organism evidence="1 2">
    <name type="scientific">Mycena metata</name>
    <dbReference type="NCBI Taxonomy" id="1033252"/>
    <lineage>
        <taxon>Eukaryota</taxon>
        <taxon>Fungi</taxon>
        <taxon>Dikarya</taxon>
        <taxon>Basidiomycota</taxon>
        <taxon>Agaricomycotina</taxon>
        <taxon>Agaricomycetes</taxon>
        <taxon>Agaricomycetidae</taxon>
        <taxon>Agaricales</taxon>
        <taxon>Marasmiineae</taxon>
        <taxon>Mycenaceae</taxon>
        <taxon>Mycena</taxon>
    </lineage>
</organism>
<evidence type="ECO:0000313" key="2">
    <source>
        <dbReference type="Proteomes" id="UP001215598"/>
    </source>
</evidence>
<sequence length="155" mass="16723">MVLGFLRHMAHQSIQYFTAPPAPAALALPSAAPVPGAASFALAPAPLLPIFDSTGNITGYVQNSGSQPYSVLSTLWGAITIKLSDDPIRMTFDQSSRVCRTRLLFNPLSSIEQNTVGGKPVILSPPRTSPGRIEHRRIKEAWPCLARRAPPIKPE</sequence>
<evidence type="ECO:0000313" key="1">
    <source>
        <dbReference type="EMBL" id="KAJ7719650.1"/>
    </source>
</evidence>
<name>A0AAD7HH18_9AGAR</name>
<dbReference type="Proteomes" id="UP001215598">
    <property type="component" value="Unassembled WGS sequence"/>
</dbReference>
<dbReference type="AlphaFoldDB" id="A0AAD7HH18"/>
<proteinExistence type="predicted"/>
<protein>
    <submittedName>
        <fullName evidence="1">Uncharacterized protein</fullName>
    </submittedName>
</protein>
<keyword evidence="2" id="KW-1185">Reference proteome</keyword>